<feature type="binding site" evidence="10">
    <location>
        <position position="222"/>
    </location>
    <ligand>
        <name>ATP</name>
        <dbReference type="ChEBI" id="CHEBI:30616"/>
    </ligand>
</feature>
<feature type="binding site" evidence="10">
    <location>
        <position position="320"/>
    </location>
    <ligand>
        <name>ATP</name>
        <dbReference type="ChEBI" id="CHEBI:30616"/>
    </ligand>
</feature>
<comment type="similarity">
    <text evidence="10">Belongs to the adenylate kinase family. AK6 subfamily.</text>
</comment>
<dbReference type="InterPro" id="IPR020618">
    <property type="entry name" value="Adenyl_kinase_AK6"/>
</dbReference>
<keyword evidence="2 10" id="KW-0963">Cytoplasm</keyword>
<dbReference type="GO" id="GO:0005524">
    <property type="term" value="F:ATP binding"/>
    <property type="evidence" value="ECO:0007669"/>
    <property type="project" value="UniProtKB-KW"/>
</dbReference>
<dbReference type="PANTHER" id="PTHR12595">
    <property type="entry name" value="POS9-ACTIVATING FACTOR FAP7-RELATED"/>
    <property type="match status" value="1"/>
</dbReference>
<keyword evidence="8 10" id="KW-0067">ATP-binding</keyword>
<keyword evidence="13" id="KW-1185">Reference proteome</keyword>
<dbReference type="EMBL" id="MU004235">
    <property type="protein sequence ID" value="KAF2669339.1"/>
    <property type="molecule type" value="Genomic_DNA"/>
</dbReference>
<comment type="subcellular location">
    <subcellularLocation>
        <location evidence="10">Cytoplasm</location>
    </subcellularLocation>
    <subcellularLocation>
        <location evidence="10">Nucleus</location>
    </subcellularLocation>
</comment>
<feature type="region of interest" description="Disordered" evidence="11">
    <location>
        <begin position="22"/>
        <end position="115"/>
    </location>
</feature>
<feature type="compositionally biased region" description="Acidic residues" evidence="11">
    <location>
        <begin position="50"/>
        <end position="62"/>
    </location>
</feature>
<comment type="catalytic activity">
    <reaction evidence="1 10">
        <text>AMP + ATP = 2 ADP</text>
        <dbReference type="Rhea" id="RHEA:12973"/>
        <dbReference type="ChEBI" id="CHEBI:30616"/>
        <dbReference type="ChEBI" id="CHEBI:456215"/>
        <dbReference type="ChEBI" id="CHEBI:456216"/>
        <dbReference type="EC" id="2.7.4.3"/>
    </reaction>
</comment>
<comment type="caution">
    <text evidence="10">Lacks conserved residue(s) required for the propagation of feature annotation.</text>
</comment>
<name>A0A6A6UAQ3_9PEZI</name>
<feature type="binding site" evidence="10">
    <location>
        <position position="224"/>
    </location>
    <ligand>
        <name>ATP</name>
        <dbReference type="ChEBI" id="CHEBI:30616"/>
    </ligand>
</feature>
<feature type="compositionally biased region" description="Basic residues" evidence="11">
    <location>
        <begin position="97"/>
        <end position="106"/>
    </location>
</feature>
<dbReference type="FunFam" id="3.40.50.300:FF:000372">
    <property type="entry name" value="Adenylate kinase isoenzyme 6 homolog"/>
    <property type="match status" value="1"/>
</dbReference>
<dbReference type="SUPFAM" id="SSF52540">
    <property type="entry name" value="P-loop containing nucleoside triphosphate hydrolases"/>
    <property type="match status" value="1"/>
</dbReference>
<evidence type="ECO:0000256" key="11">
    <source>
        <dbReference type="SAM" id="MobiDB-lite"/>
    </source>
</evidence>
<evidence type="ECO:0000256" key="10">
    <source>
        <dbReference type="HAMAP-Rule" id="MF_03173"/>
    </source>
</evidence>
<evidence type="ECO:0000313" key="12">
    <source>
        <dbReference type="EMBL" id="KAF2669339.1"/>
    </source>
</evidence>
<dbReference type="GO" id="GO:0004017">
    <property type="term" value="F:AMP kinase activity"/>
    <property type="evidence" value="ECO:0007669"/>
    <property type="project" value="UniProtKB-UniRule"/>
</dbReference>
<dbReference type="GO" id="GO:0016887">
    <property type="term" value="F:ATP hydrolysis activity"/>
    <property type="evidence" value="ECO:0007669"/>
    <property type="project" value="UniProtKB-UniRule"/>
</dbReference>
<accession>A0A6A6UAQ3</accession>
<evidence type="ECO:0000256" key="2">
    <source>
        <dbReference type="ARBA" id="ARBA00022490"/>
    </source>
</evidence>
<comment type="function">
    <text evidence="10">Broad-specificity nucleoside monophosphate (NMP) kinase that catalyzes the reversible transfer of the terminal phosphate group between nucleoside triphosphates and monophosphates. Has also ATPase activity. Involved in the late cytoplasmic maturation steps of the 40S ribosomal particles, specifically 18S rRNA maturation. While NMP activity is not required for ribosome maturation, ATPase activity is. Associates transiently with small ribosomal subunit protein uS11. ATP hydrolysis breaks the interaction with uS11. May temporarily remove uS11 from the ribosome to enable a conformational change of the ribosomal RNA that is needed for the final maturation step of the small ribosomal subunit. Its NMP activity may have a role in nuclear energy homeostasis.</text>
</comment>
<protein>
    <recommendedName>
        <fullName evidence="10">Adenylate kinase isoenzyme 6 homolog</fullName>
        <shortName evidence="10">AK6</shortName>
        <ecNumber evidence="10">2.7.4.3</ecNumber>
    </recommendedName>
    <alternativeName>
        <fullName evidence="10">Dual activity adenylate kinase/ATPase</fullName>
        <shortName evidence="10">AK/ATPase</shortName>
    </alternativeName>
</protein>
<evidence type="ECO:0000256" key="3">
    <source>
        <dbReference type="ARBA" id="ARBA00022517"/>
    </source>
</evidence>
<evidence type="ECO:0000256" key="6">
    <source>
        <dbReference type="ARBA" id="ARBA00022741"/>
    </source>
</evidence>
<dbReference type="HAMAP" id="MF_00039">
    <property type="entry name" value="Adenylate_kinase_AK6"/>
    <property type="match status" value="1"/>
</dbReference>
<dbReference type="EC" id="2.7.4.3" evidence="10"/>
<dbReference type="PANTHER" id="PTHR12595:SF0">
    <property type="entry name" value="ADENYLATE KINASE ISOENZYME 6"/>
    <property type="match status" value="1"/>
</dbReference>
<evidence type="ECO:0000256" key="7">
    <source>
        <dbReference type="ARBA" id="ARBA00022777"/>
    </source>
</evidence>
<dbReference type="AlphaFoldDB" id="A0A6A6UAQ3"/>
<comment type="subunit">
    <text evidence="10">Interacts with small ribosomal subunit protein uS11. Not a structural component of 43S pre-ribosomes, but transiently interacts with them by binding to uS11.</text>
</comment>
<evidence type="ECO:0000256" key="8">
    <source>
        <dbReference type="ARBA" id="ARBA00022840"/>
    </source>
</evidence>
<feature type="compositionally biased region" description="Polar residues" evidence="11">
    <location>
        <begin position="73"/>
        <end position="83"/>
    </location>
</feature>
<dbReference type="OrthoDB" id="10251185at2759"/>
<evidence type="ECO:0000256" key="1">
    <source>
        <dbReference type="ARBA" id="ARBA00000582"/>
    </source>
</evidence>
<evidence type="ECO:0000313" key="13">
    <source>
        <dbReference type="Proteomes" id="UP000799302"/>
    </source>
</evidence>
<reference evidence="12" key="1">
    <citation type="journal article" date="2020" name="Stud. Mycol.">
        <title>101 Dothideomycetes genomes: a test case for predicting lifestyles and emergence of pathogens.</title>
        <authorList>
            <person name="Haridas S."/>
            <person name="Albert R."/>
            <person name="Binder M."/>
            <person name="Bloem J."/>
            <person name="Labutti K."/>
            <person name="Salamov A."/>
            <person name="Andreopoulos B."/>
            <person name="Baker S."/>
            <person name="Barry K."/>
            <person name="Bills G."/>
            <person name="Bluhm B."/>
            <person name="Cannon C."/>
            <person name="Castanera R."/>
            <person name="Culley D."/>
            <person name="Daum C."/>
            <person name="Ezra D."/>
            <person name="Gonzalez J."/>
            <person name="Henrissat B."/>
            <person name="Kuo A."/>
            <person name="Liang C."/>
            <person name="Lipzen A."/>
            <person name="Lutzoni F."/>
            <person name="Magnuson J."/>
            <person name="Mondo S."/>
            <person name="Nolan M."/>
            <person name="Ohm R."/>
            <person name="Pangilinan J."/>
            <person name="Park H.-J."/>
            <person name="Ramirez L."/>
            <person name="Alfaro M."/>
            <person name="Sun H."/>
            <person name="Tritt A."/>
            <person name="Yoshinaga Y."/>
            <person name="Zwiers L.-H."/>
            <person name="Turgeon B."/>
            <person name="Goodwin S."/>
            <person name="Spatafora J."/>
            <person name="Crous P."/>
            <person name="Grigoriev I."/>
        </authorList>
    </citation>
    <scope>NUCLEOTIDE SEQUENCE</scope>
    <source>
        <strain evidence="12">CBS 115976</strain>
    </source>
</reference>
<feature type="binding site" evidence="10">
    <location>
        <position position="225"/>
    </location>
    <ligand>
        <name>ATP</name>
        <dbReference type="ChEBI" id="CHEBI:30616"/>
    </ligand>
</feature>
<keyword evidence="9 10" id="KW-0539">Nucleus</keyword>
<keyword evidence="3 10" id="KW-0690">Ribosome biogenesis</keyword>
<evidence type="ECO:0000256" key="5">
    <source>
        <dbReference type="ARBA" id="ARBA00022679"/>
    </source>
</evidence>
<keyword evidence="5 10" id="KW-0808">Transferase</keyword>
<dbReference type="GO" id="GO:0006364">
    <property type="term" value="P:rRNA processing"/>
    <property type="evidence" value="ECO:0007669"/>
    <property type="project" value="UniProtKB-KW"/>
</dbReference>
<gene>
    <name evidence="12" type="ORF">BT63DRAFT_413778</name>
</gene>
<evidence type="ECO:0000256" key="9">
    <source>
        <dbReference type="ARBA" id="ARBA00023242"/>
    </source>
</evidence>
<feature type="region of interest" description="LID" evidence="10">
    <location>
        <begin position="319"/>
        <end position="329"/>
    </location>
</feature>
<keyword evidence="7 10" id="KW-0418">Kinase</keyword>
<keyword evidence="12" id="KW-0378">Hydrolase</keyword>
<dbReference type="Proteomes" id="UP000799302">
    <property type="component" value="Unassembled WGS sequence"/>
</dbReference>
<sequence length="395" mass="44385">MQYIDKLVDEVRICEFGALTHAKAAVPEPEAETAVPNPPASIKSKHPPAEDDAEGENDEETSESFKSTKAKRSTPQVTNQPVSQKDDEDENDGKTSKVFKSKRAKPGPKGQPKADKCAHCLNQEYFCDRNLSSNDSNVPCSKCRRWNKNVDKVWGKRDSHPIFRPCLSLPTTNLKEELLLTPRNHAVAQSEHQNQYKLNHNSPRARKTMRQQPNIVITGTPGVGKSTHAEAVAARTNLTHLTINDFARERGCLDGHDNRLNSAIVDDDRLLDALTAEGVKEKGGYIIDWHACDLYPESWIDLVVVVRADVEVLQKRLVGRGYEGEKLQENIDSEFFQVLLEEARESYEEEIVVELKSDETGDLDANVERIVSWVETWRTNRASENEDDDIETGAT</sequence>
<proteinExistence type="inferred from homology"/>
<feature type="compositionally biased region" description="Low complexity" evidence="11">
    <location>
        <begin position="24"/>
        <end position="35"/>
    </location>
</feature>
<dbReference type="GO" id="GO:0005737">
    <property type="term" value="C:cytoplasm"/>
    <property type="evidence" value="ECO:0007669"/>
    <property type="project" value="UniProtKB-SubCell"/>
</dbReference>
<keyword evidence="6 10" id="KW-0547">Nucleotide-binding</keyword>
<keyword evidence="4 10" id="KW-0698">rRNA processing</keyword>
<dbReference type="GO" id="GO:0042274">
    <property type="term" value="P:ribosomal small subunit biogenesis"/>
    <property type="evidence" value="ECO:0007669"/>
    <property type="project" value="UniProtKB-UniRule"/>
</dbReference>
<dbReference type="Gene3D" id="3.40.50.300">
    <property type="entry name" value="P-loop containing nucleotide triphosphate hydrolases"/>
    <property type="match status" value="1"/>
</dbReference>
<dbReference type="Pfam" id="PF13238">
    <property type="entry name" value="AAA_18"/>
    <property type="match status" value="1"/>
</dbReference>
<feature type="binding site" evidence="10">
    <location>
        <position position="226"/>
    </location>
    <ligand>
        <name>ATP</name>
        <dbReference type="ChEBI" id="CHEBI:30616"/>
    </ligand>
</feature>
<evidence type="ECO:0000256" key="4">
    <source>
        <dbReference type="ARBA" id="ARBA00022552"/>
    </source>
</evidence>
<feature type="region of interest" description="NMPbind" evidence="10">
    <location>
        <begin position="242"/>
        <end position="265"/>
    </location>
</feature>
<dbReference type="GO" id="GO:0005634">
    <property type="term" value="C:nucleus"/>
    <property type="evidence" value="ECO:0007669"/>
    <property type="project" value="UniProtKB-SubCell"/>
</dbReference>
<comment type="catalytic activity">
    <reaction evidence="10">
        <text>ATP + H2O = ADP + phosphate + H(+)</text>
        <dbReference type="Rhea" id="RHEA:13065"/>
        <dbReference type="ChEBI" id="CHEBI:15377"/>
        <dbReference type="ChEBI" id="CHEBI:15378"/>
        <dbReference type="ChEBI" id="CHEBI:30616"/>
        <dbReference type="ChEBI" id="CHEBI:43474"/>
        <dbReference type="ChEBI" id="CHEBI:456216"/>
    </reaction>
</comment>
<organism evidence="12 13">
    <name type="scientific">Microthyrium microscopicum</name>
    <dbReference type="NCBI Taxonomy" id="703497"/>
    <lineage>
        <taxon>Eukaryota</taxon>
        <taxon>Fungi</taxon>
        <taxon>Dikarya</taxon>
        <taxon>Ascomycota</taxon>
        <taxon>Pezizomycotina</taxon>
        <taxon>Dothideomycetes</taxon>
        <taxon>Dothideomycetes incertae sedis</taxon>
        <taxon>Microthyriales</taxon>
        <taxon>Microthyriaceae</taxon>
        <taxon>Microthyrium</taxon>
    </lineage>
</organism>
<feature type="binding site" evidence="10">
    <location>
        <position position="227"/>
    </location>
    <ligand>
        <name>ATP</name>
        <dbReference type="ChEBI" id="CHEBI:30616"/>
    </ligand>
</feature>
<dbReference type="InterPro" id="IPR027417">
    <property type="entry name" value="P-loop_NTPase"/>
</dbReference>